<dbReference type="InterPro" id="IPR004843">
    <property type="entry name" value="Calcineurin-like_PHP"/>
</dbReference>
<dbReference type="PANTHER" id="PTHR31302:SF0">
    <property type="entry name" value="TRANSMEMBRANE PROTEIN WITH METALLOPHOSPHOESTERASE DOMAIN"/>
    <property type="match status" value="1"/>
</dbReference>
<protein>
    <submittedName>
        <fullName evidence="2">Metallophosphatase</fullName>
    </submittedName>
</protein>
<dbReference type="EMBL" id="JYON01000029">
    <property type="protein sequence ID" value="KJH70034.1"/>
    <property type="molecule type" value="Genomic_DNA"/>
</dbReference>
<proteinExistence type="predicted"/>
<dbReference type="PANTHER" id="PTHR31302">
    <property type="entry name" value="TRANSMEMBRANE PROTEIN WITH METALLOPHOSPHOESTERASE DOMAIN-RELATED"/>
    <property type="match status" value="1"/>
</dbReference>
<evidence type="ECO:0000259" key="1">
    <source>
        <dbReference type="Pfam" id="PF00149"/>
    </source>
</evidence>
<name>A0A0D8ZNH6_9CYAN</name>
<gene>
    <name evidence="2" type="ORF">UH38_20605</name>
</gene>
<dbReference type="Gene3D" id="3.60.21.10">
    <property type="match status" value="1"/>
</dbReference>
<dbReference type="CDD" id="cd07385">
    <property type="entry name" value="MPP_YkuE_C"/>
    <property type="match status" value="1"/>
</dbReference>
<feature type="domain" description="Calcineurin-like phosphoesterase" evidence="1">
    <location>
        <begin position="29"/>
        <end position="190"/>
    </location>
</feature>
<accession>A0A0D8ZNH6</accession>
<dbReference type="OrthoDB" id="9780884at2"/>
<comment type="caution">
    <text evidence="2">The sequence shown here is derived from an EMBL/GenBank/DDBJ whole genome shotgun (WGS) entry which is preliminary data.</text>
</comment>
<dbReference type="AlphaFoldDB" id="A0A0D8ZNH6"/>
<dbReference type="Pfam" id="PF00149">
    <property type="entry name" value="Metallophos"/>
    <property type="match status" value="1"/>
</dbReference>
<dbReference type="RefSeq" id="WP_045056578.1">
    <property type="nucleotide sequence ID" value="NZ_CAWMDP010000025.1"/>
</dbReference>
<dbReference type="GO" id="GO:0016787">
    <property type="term" value="F:hydrolase activity"/>
    <property type="evidence" value="ECO:0007669"/>
    <property type="project" value="InterPro"/>
</dbReference>
<dbReference type="PATRIC" id="fig|1618023.3.peg.2178"/>
<dbReference type="InterPro" id="IPR029052">
    <property type="entry name" value="Metallo-depent_PP-like"/>
</dbReference>
<evidence type="ECO:0000313" key="2">
    <source>
        <dbReference type="EMBL" id="KJH70034.1"/>
    </source>
</evidence>
<organism evidence="2 3">
    <name type="scientific">Aliterella atlantica CENA595</name>
    <dbReference type="NCBI Taxonomy" id="1618023"/>
    <lineage>
        <taxon>Bacteria</taxon>
        <taxon>Bacillati</taxon>
        <taxon>Cyanobacteriota</taxon>
        <taxon>Cyanophyceae</taxon>
        <taxon>Chroococcidiopsidales</taxon>
        <taxon>Aliterellaceae</taxon>
        <taxon>Aliterella</taxon>
    </lineage>
</organism>
<evidence type="ECO:0000313" key="3">
    <source>
        <dbReference type="Proteomes" id="UP000032452"/>
    </source>
</evidence>
<reference evidence="2 3" key="1">
    <citation type="submission" date="2015-02" db="EMBL/GenBank/DDBJ databases">
        <title>Draft genome of a novel marine cyanobacterium (Chroococcales) isolated from South Atlantic Ocean.</title>
        <authorList>
            <person name="Rigonato J."/>
            <person name="Alvarenga D.O."/>
            <person name="Branco L.H."/>
            <person name="Varani A.M."/>
            <person name="Brandini F.P."/>
            <person name="Fiore M.F."/>
        </authorList>
    </citation>
    <scope>NUCLEOTIDE SEQUENCE [LARGE SCALE GENOMIC DNA]</scope>
    <source>
        <strain evidence="2 3">CENA595</strain>
    </source>
</reference>
<sequence>MHWLLSGPLSVEKLTVEIANLPPSLQGTKLVQLSDLHYDGLRLSEEMLAQAIAVTNEAEPDLIVLTGDYVTDEPAPIHQLVLRLKHLQSRAGIYCVLGNHDLYYSQSRKEITDALTSIGIGVLWNEIAYPLGQELPIVGLADYWSHEFSIKPVMSLDANIPRIVLSHNPDTAQPLKKCRVDLQLSGHTHGGQIMLPGIGPAVNLYKRLRRRLSKSARRTMPFMQKDCAKVVRHWEWAQGFHQVGNNQLYVNRGLGTYLPGRLFCPPEVTIITLIEQVPIN</sequence>
<dbReference type="InterPro" id="IPR051158">
    <property type="entry name" value="Metallophosphoesterase_sf"/>
</dbReference>
<keyword evidence="3" id="KW-1185">Reference proteome</keyword>
<dbReference type="SUPFAM" id="SSF56300">
    <property type="entry name" value="Metallo-dependent phosphatases"/>
    <property type="match status" value="1"/>
</dbReference>
<dbReference type="Proteomes" id="UP000032452">
    <property type="component" value="Unassembled WGS sequence"/>
</dbReference>